<dbReference type="SUPFAM" id="SSF56024">
    <property type="entry name" value="Phospholipase D/nuclease"/>
    <property type="match status" value="1"/>
</dbReference>
<evidence type="ECO:0000313" key="1">
    <source>
        <dbReference type="EMBL" id="MBP2407360.1"/>
    </source>
</evidence>
<dbReference type="EMBL" id="JAGIOC010000001">
    <property type="protein sequence ID" value="MBP2407360.1"/>
    <property type="molecule type" value="Genomic_DNA"/>
</dbReference>
<proteinExistence type="predicted"/>
<evidence type="ECO:0000313" key="2">
    <source>
        <dbReference type="Proteomes" id="UP000698222"/>
    </source>
</evidence>
<dbReference type="Gene3D" id="3.30.870.10">
    <property type="entry name" value="Endonuclease Chain A"/>
    <property type="match status" value="1"/>
</dbReference>
<dbReference type="RefSeq" id="WP_209886427.1">
    <property type="nucleotide sequence ID" value="NZ_BAAAJV010000009.1"/>
</dbReference>
<comment type="caution">
    <text evidence="1">The sequence shown here is derived from an EMBL/GenBank/DDBJ whole genome shotgun (WGS) entry which is preliminary data.</text>
</comment>
<accession>A0ABS4YFS2</accession>
<organism evidence="1 2">
    <name type="scientific">Brachybacterium fresconis</name>
    <dbReference type="NCBI Taxonomy" id="173363"/>
    <lineage>
        <taxon>Bacteria</taxon>
        <taxon>Bacillati</taxon>
        <taxon>Actinomycetota</taxon>
        <taxon>Actinomycetes</taxon>
        <taxon>Micrococcales</taxon>
        <taxon>Dermabacteraceae</taxon>
        <taxon>Brachybacterium</taxon>
    </lineage>
</organism>
<name>A0ABS4YFS2_9MICO</name>
<reference evidence="1 2" key="1">
    <citation type="submission" date="2021-03" db="EMBL/GenBank/DDBJ databases">
        <title>Sequencing the genomes of 1000 actinobacteria strains.</title>
        <authorList>
            <person name="Klenk H.-P."/>
        </authorList>
    </citation>
    <scope>NUCLEOTIDE SEQUENCE [LARGE SCALE GENOMIC DNA]</scope>
    <source>
        <strain evidence="1 2">DSM 14564</strain>
    </source>
</reference>
<dbReference type="Proteomes" id="UP000698222">
    <property type="component" value="Unassembled WGS sequence"/>
</dbReference>
<keyword evidence="2" id="KW-1185">Reference proteome</keyword>
<protein>
    <recommendedName>
        <fullName evidence="3">Phospholipase D-like domain-containing protein</fullName>
    </recommendedName>
</protein>
<evidence type="ECO:0008006" key="3">
    <source>
        <dbReference type="Google" id="ProtNLM"/>
    </source>
</evidence>
<sequence>MATEHPLIESAAHWLWDALPQVDGDIVLTSPYLSIDICQKVASAASDSSRSWRLVTTLDASAVAGGYLSVQGLQALLGAGVDVVHTDRLHAKCFVIGSRAMLGSANLTGAGLGSRANPNHELGVELDPEQTRHALEVIGGWPSRGVAPSDLDDLEKAAKDLTKVSTQRPGEPLEASSALHLAERLLVDARDPKRTVWLKLEYGMPKLDGWRGPSLFASSSKGCPSFRPGDLVFICAKETYDCYAVVEITAQAEFQPDDYADAVAIDRPDDLDRWPWVNRTEPRLVPDNLPELKLEELRTSGQGLRNGHVRLSFDQFTAGVRALARLASS</sequence>
<gene>
    <name evidence="1" type="ORF">JOF44_000263</name>
</gene>